<keyword evidence="4" id="KW-1185">Reference proteome</keyword>
<keyword evidence="2" id="KW-0472">Membrane</keyword>
<dbReference type="Proteomes" id="UP000018418">
    <property type="component" value="Unassembled WGS sequence"/>
</dbReference>
<feature type="transmembrane region" description="Helical" evidence="2">
    <location>
        <begin position="142"/>
        <end position="161"/>
    </location>
</feature>
<reference evidence="3 4" key="1">
    <citation type="submission" date="2013-10" db="EMBL/GenBank/DDBJ databases">
        <title>The Genome Sequence of Acinetobacter brisouii CIP 110357.</title>
        <authorList>
            <consortium name="The Broad Institute Genomics Platform"/>
            <consortium name="The Broad Institute Genome Sequencing Center for Infectious Disease"/>
            <person name="Cerqueira G."/>
            <person name="Feldgarden M."/>
            <person name="Courvalin P."/>
            <person name="Grillot-Courvalin C."/>
            <person name="Clermont D."/>
            <person name="Rocha E."/>
            <person name="Yoon E.-J."/>
            <person name="Nemec A."/>
            <person name="Young S.K."/>
            <person name="Zeng Q."/>
            <person name="Gargeya S."/>
            <person name="Fitzgerald M."/>
            <person name="Abouelleil A."/>
            <person name="Alvarado L."/>
            <person name="Berlin A.M."/>
            <person name="Chapman S.B."/>
            <person name="Gainer-Dewar J."/>
            <person name="Goldberg J."/>
            <person name="Gnerre S."/>
            <person name="Griggs A."/>
            <person name="Gujja S."/>
            <person name="Hansen M."/>
            <person name="Howarth C."/>
            <person name="Imamovic A."/>
            <person name="Ireland A."/>
            <person name="Larimer J."/>
            <person name="McCowan C."/>
            <person name="Murphy C."/>
            <person name="Pearson M."/>
            <person name="Poon T.W."/>
            <person name="Priest M."/>
            <person name="Roberts A."/>
            <person name="Saif S."/>
            <person name="Shea T."/>
            <person name="Sykes S."/>
            <person name="Wortman J."/>
            <person name="Nusbaum C."/>
            <person name="Birren B."/>
        </authorList>
    </citation>
    <scope>NUCLEOTIDE SEQUENCE [LARGE SCALE GENOMIC DNA]</scope>
    <source>
        <strain evidence="3 4">CIP 110357</strain>
    </source>
</reference>
<proteinExistence type="predicted"/>
<feature type="transmembrane region" description="Helical" evidence="2">
    <location>
        <begin position="48"/>
        <end position="72"/>
    </location>
</feature>
<dbReference type="AlphaFoldDB" id="V2VX79"/>
<dbReference type="RefSeq" id="WP_004903251.1">
    <property type="nucleotide sequence ID" value="NZ_BBTI01000004.1"/>
</dbReference>
<name>V2VX79_9GAMM</name>
<feature type="transmembrane region" description="Helical" evidence="2">
    <location>
        <begin position="237"/>
        <end position="257"/>
    </location>
</feature>
<feature type="transmembrane region" description="Helical" evidence="2">
    <location>
        <begin position="215"/>
        <end position="231"/>
    </location>
</feature>
<comment type="caution">
    <text evidence="3">The sequence shown here is derived from an EMBL/GenBank/DDBJ whole genome shotgun (WGS) entry which is preliminary data.</text>
</comment>
<evidence type="ECO:0000256" key="2">
    <source>
        <dbReference type="SAM" id="Phobius"/>
    </source>
</evidence>
<feature type="transmembrane region" description="Helical" evidence="2">
    <location>
        <begin position="79"/>
        <end position="102"/>
    </location>
</feature>
<evidence type="ECO:0000256" key="1">
    <source>
        <dbReference type="ARBA" id="ARBA00022448"/>
    </source>
</evidence>
<dbReference type="PANTHER" id="PTHR36838">
    <property type="entry name" value="AUXIN EFFLUX CARRIER FAMILY PROTEIN"/>
    <property type="match status" value="1"/>
</dbReference>
<sequence length="293" mass="32673">MSLLLPTLAFILGWLTASWKSAEALKVFCSRILARFFIPFVIIYNMVYYQTGSLSLMLFSFSSAFLVYLGFVYFFKDRLIALCASYVNLAWLGFPFALAIFGHQISSAMIALYIGGSLFGNIWAVSAVSSAPQNTASLMKKVSLSPPVIALIISAILRLLHVQNFQEPNWVLHLYQFAKVGMVFTGMCVLGMWLRHTQVAKADLWHSVRVMLPKLVFGGVICSVSYYFIPVEAFKEYIGLMFFLFCLPPAANIVALETHYQGTGYSARYIAAGTIVSIGIILLYGLVWRLLKG</sequence>
<dbReference type="OrthoDB" id="358752at2"/>
<keyword evidence="2" id="KW-0812">Transmembrane</keyword>
<dbReference type="STRING" id="396323.VH98_13735"/>
<keyword evidence="2" id="KW-1133">Transmembrane helix</keyword>
<evidence type="ECO:0008006" key="5">
    <source>
        <dbReference type="Google" id="ProtNLM"/>
    </source>
</evidence>
<accession>V2VX79</accession>
<keyword evidence="1" id="KW-0813">Transport</keyword>
<evidence type="ECO:0000313" key="4">
    <source>
        <dbReference type="Proteomes" id="UP000018418"/>
    </source>
</evidence>
<protein>
    <recommendedName>
        <fullName evidence="5">Permease</fullName>
    </recommendedName>
</protein>
<gene>
    <name evidence="3" type="ORF">P255_00480</name>
</gene>
<dbReference type="PANTHER" id="PTHR36838:SF3">
    <property type="entry name" value="TRANSPORTER AUXIN EFFLUX CARRIER EC FAMILY"/>
    <property type="match status" value="1"/>
</dbReference>
<dbReference type="HOGENOM" id="CLU_935769_0_0_6"/>
<feature type="transmembrane region" description="Helical" evidence="2">
    <location>
        <begin position="269"/>
        <end position="291"/>
    </location>
</feature>
<dbReference type="PATRIC" id="fig|1341683.3.peg.470"/>
<evidence type="ECO:0000313" key="3">
    <source>
        <dbReference type="EMBL" id="ESK52329.1"/>
    </source>
</evidence>
<feature type="transmembrane region" description="Helical" evidence="2">
    <location>
        <begin position="173"/>
        <end position="194"/>
    </location>
</feature>
<dbReference type="EMBL" id="AYEU01000003">
    <property type="protein sequence ID" value="ESK52329.1"/>
    <property type="molecule type" value="Genomic_DNA"/>
</dbReference>
<feature type="transmembrane region" description="Helical" evidence="2">
    <location>
        <begin position="108"/>
        <end position="130"/>
    </location>
</feature>
<organism evidence="3 4">
    <name type="scientific">Acinetobacter brisouii CIP 110357</name>
    <dbReference type="NCBI Taxonomy" id="1341683"/>
    <lineage>
        <taxon>Bacteria</taxon>
        <taxon>Pseudomonadati</taxon>
        <taxon>Pseudomonadota</taxon>
        <taxon>Gammaproteobacteria</taxon>
        <taxon>Moraxellales</taxon>
        <taxon>Moraxellaceae</taxon>
        <taxon>Acinetobacter</taxon>
    </lineage>
</organism>